<feature type="compositionally biased region" description="Basic and acidic residues" evidence="2">
    <location>
        <begin position="218"/>
        <end position="227"/>
    </location>
</feature>
<gene>
    <name evidence="3" type="ORF">K493DRAFT_335193</name>
</gene>
<feature type="region of interest" description="Disordered" evidence="2">
    <location>
        <begin position="186"/>
        <end position="227"/>
    </location>
</feature>
<proteinExistence type="predicted"/>
<accession>A0A1Y1YTF8</accession>
<name>A0A1Y1YTF8_9FUNG</name>
<feature type="compositionally biased region" description="Acidic residues" evidence="2">
    <location>
        <begin position="199"/>
        <end position="216"/>
    </location>
</feature>
<evidence type="ECO:0000313" key="3">
    <source>
        <dbReference type="EMBL" id="ORY00855.1"/>
    </source>
</evidence>
<dbReference type="Proteomes" id="UP000193498">
    <property type="component" value="Unassembled WGS sequence"/>
</dbReference>
<feature type="coiled-coil region" evidence="1">
    <location>
        <begin position="144"/>
        <end position="171"/>
    </location>
</feature>
<feature type="coiled-coil region" evidence="1">
    <location>
        <begin position="44"/>
        <end position="81"/>
    </location>
</feature>
<evidence type="ECO:0000256" key="1">
    <source>
        <dbReference type="SAM" id="Coils"/>
    </source>
</evidence>
<protein>
    <submittedName>
        <fullName evidence="3">Uncharacterized protein</fullName>
    </submittedName>
</protein>
<organism evidence="3 4">
    <name type="scientific">Basidiobolus meristosporus CBS 931.73</name>
    <dbReference type="NCBI Taxonomy" id="1314790"/>
    <lineage>
        <taxon>Eukaryota</taxon>
        <taxon>Fungi</taxon>
        <taxon>Fungi incertae sedis</taxon>
        <taxon>Zoopagomycota</taxon>
        <taxon>Entomophthoromycotina</taxon>
        <taxon>Basidiobolomycetes</taxon>
        <taxon>Basidiobolales</taxon>
        <taxon>Basidiobolaceae</taxon>
        <taxon>Basidiobolus</taxon>
    </lineage>
</organism>
<evidence type="ECO:0000256" key="2">
    <source>
        <dbReference type="SAM" id="MobiDB-lite"/>
    </source>
</evidence>
<dbReference type="AlphaFoldDB" id="A0A1Y1YTF8"/>
<dbReference type="EMBL" id="MCFE01000077">
    <property type="protein sequence ID" value="ORY00855.1"/>
    <property type="molecule type" value="Genomic_DNA"/>
</dbReference>
<reference evidence="3 4" key="1">
    <citation type="submission" date="2016-07" db="EMBL/GenBank/DDBJ databases">
        <title>Pervasive Adenine N6-methylation of Active Genes in Fungi.</title>
        <authorList>
            <consortium name="DOE Joint Genome Institute"/>
            <person name="Mondo S.J."/>
            <person name="Dannebaum R.O."/>
            <person name="Kuo R.C."/>
            <person name="Labutti K."/>
            <person name="Haridas S."/>
            <person name="Kuo A."/>
            <person name="Salamov A."/>
            <person name="Ahrendt S.R."/>
            <person name="Lipzen A."/>
            <person name="Sullivan W."/>
            <person name="Andreopoulos W.B."/>
            <person name="Clum A."/>
            <person name="Lindquist E."/>
            <person name="Daum C."/>
            <person name="Ramamoorthy G.K."/>
            <person name="Gryganskyi A."/>
            <person name="Culley D."/>
            <person name="Magnuson J.K."/>
            <person name="James T.Y."/>
            <person name="O'Malley M.A."/>
            <person name="Stajich J.E."/>
            <person name="Spatafora J.W."/>
            <person name="Visel A."/>
            <person name="Grigoriev I.V."/>
        </authorList>
    </citation>
    <scope>NUCLEOTIDE SEQUENCE [LARGE SCALE GENOMIC DNA]</scope>
    <source>
        <strain evidence="3 4">CBS 931.73</strain>
    </source>
</reference>
<dbReference type="InParanoid" id="A0A1Y1YTF8"/>
<comment type="caution">
    <text evidence="3">The sequence shown here is derived from an EMBL/GenBank/DDBJ whole genome shotgun (WGS) entry which is preliminary data.</text>
</comment>
<sequence length="227" mass="25750">MPSQTNVYNLRKISNKTIVHRISNGLRLSGDKKVELSKCTEVELENLLKKNEALLSNKNLVENLKDKGEKLRLQNAEIRQQLAAIMEVSQLGDRLTQMDLSQDNAPESVKEKIDKQSVSKKTHTLLNVSSSKEGRTSLAIPLSQEESLKLLQDHRQELEAANIQNAIEKIKFNTNTMLQSSKYSYAGQSYRDENPDMNMSDEESDEDSYCTDDTDSTDAWHEENDDA</sequence>
<keyword evidence="1" id="KW-0175">Coiled coil</keyword>
<evidence type="ECO:0000313" key="4">
    <source>
        <dbReference type="Proteomes" id="UP000193498"/>
    </source>
</evidence>
<keyword evidence="4" id="KW-1185">Reference proteome</keyword>
<feature type="non-terminal residue" evidence="3">
    <location>
        <position position="1"/>
    </location>
</feature>